<evidence type="ECO:0000313" key="2">
    <source>
        <dbReference type="Proteomes" id="UP001240250"/>
    </source>
</evidence>
<dbReference type="InterPro" id="IPR016024">
    <property type="entry name" value="ARM-type_fold"/>
</dbReference>
<evidence type="ECO:0000313" key="1">
    <source>
        <dbReference type="EMBL" id="MDQ0426890.1"/>
    </source>
</evidence>
<dbReference type="InterPro" id="IPR011989">
    <property type="entry name" value="ARM-like"/>
</dbReference>
<comment type="caution">
    <text evidence="1">The sequence shown here is derived from an EMBL/GenBank/DDBJ whole genome shotgun (WGS) entry which is preliminary data.</text>
</comment>
<reference evidence="1 2" key="1">
    <citation type="submission" date="2023-07" db="EMBL/GenBank/DDBJ databases">
        <title>Sequencing the genomes of 1000 actinobacteria strains.</title>
        <authorList>
            <person name="Klenk H.-P."/>
        </authorList>
    </citation>
    <scope>NUCLEOTIDE SEQUENCE [LARGE SCALE GENOMIC DNA]</scope>
    <source>
        <strain evidence="1 2">DSM 14785</strain>
    </source>
</reference>
<protein>
    <submittedName>
        <fullName evidence="1">HEAT repeat protein</fullName>
    </submittedName>
</protein>
<keyword evidence="2" id="KW-1185">Reference proteome</keyword>
<proteinExistence type="predicted"/>
<dbReference type="EMBL" id="JAUSVM010000001">
    <property type="protein sequence ID" value="MDQ0426890.1"/>
    <property type="molecule type" value="Genomic_DNA"/>
</dbReference>
<dbReference type="RefSeq" id="WP_070319674.1">
    <property type="nucleotide sequence ID" value="NZ_JAUSVM010000001.1"/>
</dbReference>
<dbReference type="InterPro" id="IPR004155">
    <property type="entry name" value="PBS_lyase_HEAT"/>
</dbReference>
<accession>A0ABU0GNF0</accession>
<sequence>MNHEQDARPRAEQDVVPGLGAAAASTRLRAALAAGTRPAPGQVPALVARCAVEPDFQVREMLTWALVRHGADLTVEPLVRELTSTVPQARSQALHTLSKMGDPRAWPAVTALLRDPDDEVARAAWRAAAALVPDDGRRALATALVSQLGRGSRDVRLSLSRALVSLGDAATDALEQALAERRGDAREHAVATQRLVADPDEGFDAAVDEARRVVALAASPTGGGAAGADR</sequence>
<organism evidence="1 2">
    <name type="scientific">Cellulomonas iranensis</name>
    <dbReference type="NCBI Taxonomy" id="76862"/>
    <lineage>
        <taxon>Bacteria</taxon>
        <taxon>Bacillati</taxon>
        <taxon>Actinomycetota</taxon>
        <taxon>Actinomycetes</taxon>
        <taxon>Micrococcales</taxon>
        <taxon>Cellulomonadaceae</taxon>
        <taxon>Cellulomonas</taxon>
    </lineage>
</organism>
<dbReference type="Proteomes" id="UP001240250">
    <property type="component" value="Unassembled WGS sequence"/>
</dbReference>
<dbReference type="SUPFAM" id="SSF48371">
    <property type="entry name" value="ARM repeat"/>
    <property type="match status" value="1"/>
</dbReference>
<gene>
    <name evidence="1" type="ORF">JO380_003271</name>
</gene>
<name>A0ABU0GNF0_9CELL</name>
<dbReference type="Pfam" id="PF13646">
    <property type="entry name" value="HEAT_2"/>
    <property type="match status" value="1"/>
</dbReference>
<dbReference type="SMART" id="SM00567">
    <property type="entry name" value="EZ_HEAT"/>
    <property type="match status" value="3"/>
</dbReference>
<dbReference type="Gene3D" id="1.25.10.10">
    <property type="entry name" value="Leucine-rich Repeat Variant"/>
    <property type="match status" value="1"/>
</dbReference>